<evidence type="ECO:0000256" key="5">
    <source>
        <dbReference type="ARBA" id="ARBA00023136"/>
    </source>
</evidence>
<dbReference type="InterPro" id="IPR020846">
    <property type="entry name" value="MFS_dom"/>
</dbReference>
<dbReference type="GO" id="GO:0005351">
    <property type="term" value="F:carbohydrate:proton symporter activity"/>
    <property type="evidence" value="ECO:0007669"/>
    <property type="project" value="TreeGrafter"/>
</dbReference>
<reference evidence="9" key="2">
    <citation type="journal article" date="2018" name="Nat. Commun.">
        <title>Extreme sensitivity to ultraviolet light in the fungal pathogen causing white-nose syndrome of bats.</title>
        <authorList>
            <person name="Palmer J.M."/>
            <person name="Drees K.P."/>
            <person name="Foster J.T."/>
            <person name="Lindner D.L."/>
        </authorList>
    </citation>
    <scope>NUCLEOTIDE SEQUENCE [LARGE SCALE GENOMIC DNA]</scope>
    <source>
        <strain evidence="9">UAMH 10579</strain>
    </source>
</reference>
<evidence type="ECO:0000313" key="9">
    <source>
        <dbReference type="Proteomes" id="UP000091956"/>
    </source>
</evidence>
<dbReference type="PANTHER" id="PTHR48022:SF35">
    <property type="entry name" value="MAJOR FACILITATOR SUPERFAMILY (MFS) PROFILE DOMAIN-CONTAINING PROTEIN"/>
    <property type="match status" value="1"/>
</dbReference>
<dbReference type="Proteomes" id="UP000091956">
    <property type="component" value="Unassembled WGS sequence"/>
</dbReference>
<feature type="domain" description="Major facilitator superfamily (MFS) profile" evidence="7">
    <location>
        <begin position="1"/>
        <end position="200"/>
    </location>
</feature>
<evidence type="ECO:0000259" key="7">
    <source>
        <dbReference type="PROSITE" id="PS50850"/>
    </source>
</evidence>
<dbReference type="Gene3D" id="1.20.1250.20">
    <property type="entry name" value="MFS general substrate transporter like domains"/>
    <property type="match status" value="1"/>
</dbReference>
<comment type="similarity">
    <text evidence="2">Belongs to the major facilitator superfamily. Sugar transporter (TC 2.A.1.1) family.</text>
</comment>
<keyword evidence="3 6" id="KW-0812">Transmembrane</keyword>
<keyword evidence="4 6" id="KW-1133">Transmembrane helix</keyword>
<dbReference type="GO" id="GO:0016020">
    <property type="term" value="C:membrane"/>
    <property type="evidence" value="ECO:0007669"/>
    <property type="project" value="UniProtKB-SubCell"/>
</dbReference>
<dbReference type="STRING" id="342668.A0A2P2SY49"/>
<evidence type="ECO:0000313" key="8">
    <source>
        <dbReference type="EMBL" id="OBU01735.1"/>
    </source>
</evidence>
<sequence>MSGVIGTAVYKRYFDNPVSSVQGAITASMPFGFVFALISSFIADRYSRRSAIQFSCIIWIIGSIIQCVCNGIPMLVVGRTISGIFIGIASTIVPVYQFKIAPKEIRGRIYFIQYSESFVGGGPNDHNQPELAFRLPWGIQMFPVVLFFVGLFFLPRSTRWLASKDMWDEAIQVLADLHADGDMDHPKVLADYQEFRGRCV</sequence>
<dbReference type="SUPFAM" id="SSF103473">
    <property type="entry name" value="MFS general substrate transporter"/>
    <property type="match status" value="1"/>
</dbReference>
<proteinExistence type="inferred from homology"/>
<accession>A0A2P2SY49</accession>
<protein>
    <recommendedName>
        <fullName evidence="7">Major facilitator superfamily (MFS) profile domain-containing protein</fullName>
    </recommendedName>
</protein>
<reference evidence="8 9" key="1">
    <citation type="submission" date="2016-03" db="EMBL/GenBank/DDBJ databases">
        <title>Comparative genomics of Pseudogymnoascus destructans, the fungus causing white-nose syndrome of bats.</title>
        <authorList>
            <person name="Palmer J.M."/>
            <person name="Drees K.P."/>
            <person name="Foster J.T."/>
            <person name="Lindner D.L."/>
        </authorList>
    </citation>
    <scope>NUCLEOTIDE SEQUENCE [LARGE SCALE GENOMIC DNA]</scope>
    <source>
        <strain evidence="8 9">UAMH 10579</strain>
    </source>
</reference>
<evidence type="ECO:0000256" key="2">
    <source>
        <dbReference type="ARBA" id="ARBA00010992"/>
    </source>
</evidence>
<gene>
    <name evidence="8" type="ORF">VE01_00185</name>
</gene>
<feature type="transmembrane region" description="Helical" evidence="6">
    <location>
        <begin position="135"/>
        <end position="154"/>
    </location>
</feature>
<name>A0A2P2SY49_9PEZI</name>
<keyword evidence="9" id="KW-1185">Reference proteome</keyword>
<organism evidence="8 9">
    <name type="scientific">Pseudogymnoascus verrucosus</name>
    <dbReference type="NCBI Taxonomy" id="342668"/>
    <lineage>
        <taxon>Eukaryota</taxon>
        <taxon>Fungi</taxon>
        <taxon>Dikarya</taxon>
        <taxon>Ascomycota</taxon>
        <taxon>Pezizomycotina</taxon>
        <taxon>Leotiomycetes</taxon>
        <taxon>Thelebolales</taxon>
        <taxon>Thelebolaceae</taxon>
        <taxon>Pseudogymnoascus</taxon>
    </lineage>
</organism>
<feature type="transmembrane region" description="Helical" evidence="6">
    <location>
        <begin position="54"/>
        <end position="75"/>
    </location>
</feature>
<feature type="transmembrane region" description="Helical" evidence="6">
    <location>
        <begin position="20"/>
        <end position="42"/>
    </location>
</feature>
<evidence type="ECO:0000256" key="4">
    <source>
        <dbReference type="ARBA" id="ARBA00022989"/>
    </source>
</evidence>
<dbReference type="InterPro" id="IPR036259">
    <property type="entry name" value="MFS_trans_sf"/>
</dbReference>
<dbReference type="AlphaFoldDB" id="A0A2P2SY49"/>
<dbReference type="InterPro" id="IPR050360">
    <property type="entry name" value="MFS_Sugar_Transporters"/>
</dbReference>
<dbReference type="GeneID" id="28833571"/>
<evidence type="ECO:0000256" key="6">
    <source>
        <dbReference type="SAM" id="Phobius"/>
    </source>
</evidence>
<keyword evidence="5 6" id="KW-0472">Membrane</keyword>
<dbReference type="RefSeq" id="XP_018135467.1">
    <property type="nucleotide sequence ID" value="XM_018269717.1"/>
</dbReference>
<evidence type="ECO:0000256" key="1">
    <source>
        <dbReference type="ARBA" id="ARBA00004141"/>
    </source>
</evidence>
<dbReference type="Pfam" id="PF00083">
    <property type="entry name" value="Sugar_tr"/>
    <property type="match status" value="1"/>
</dbReference>
<dbReference type="PROSITE" id="PS50850">
    <property type="entry name" value="MFS"/>
    <property type="match status" value="1"/>
</dbReference>
<dbReference type="InterPro" id="IPR005828">
    <property type="entry name" value="MFS_sugar_transport-like"/>
</dbReference>
<dbReference type="OrthoDB" id="4142200at2759"/>
<dbReference type="EMBL" id="KV460206">
    <property type="protein sequence ID" value="OBU01735.1"/>
    <property type="molecule type" value="Genomic_DNA"/>
</dbReference>
<evidence type="ECO:0000256" key="3">
    <source>
        <dbReference type="ARBA" id="ARBA00022692"/>
    </source>
</evidence>
<dbReference type="PANTHER" id="PTHR48022">
    <property type="entry name" value="PLASTIDIC GLUCOSE TRANSPORTER 4"/>
    <property type="match status" value="1"/>
</dbReference>
<comment type="subcellular location">
    <subcellularLocation>
        <location evidence="1">Membrane</location>
        <topology evidence="1">Multi-pass membrane protein</topology>
    </subcellularLocation>
</comment>